<name>A0A934M3J0_9CLOT</name>
<dbReference type="InterPro" id="IPR041489">
    <property type="entry name" value="PDZ_6"/>
</dbReference>
<proteinExistence type="predicted"/>
<keyword evidence="1" id="KW-0472">Membrane</keyword>
<feature type="transmembrane region" description="Helical" evidence="1">
    <location>
        <begin position="53"/>
        <end position="79"/>
    </location>
</feature>
<feature type="transmembrane region" description="Helical" evidence="1">
    <location>
        <begin position="85"/>
        <end position="101"/>
    </location>
</feature>
<evidence type="ECO:0000259" key="2">
    <source>
        <dbReference type="PROSITE" id="PS50106"/>
    </source>
</evidence>
<feature type="transmembrane region" description="Helical" evidence="1">
    <location>
        <begin position="108"/>
        <end position="129"/>
    </location>
</feature>
<feature type="transmembrane region" description="Helical" evidence="1">
    <location>
        <begin position="187"/>
        <end position="207"/>
    </location>
</feature>
<feature type="transmembrane region" description="Helical" evidence="1">
    <location>
        <begin position="227"/>
        <end position="247"/>
    </location>
</feature>
<comment type="caution">
    <text evidence="3">The sequence shown here is derived from an EMBL/GenBank/DDBJ whole genome shotgun (WGS) entry which is preliminary data.</text>
</comment>
<dbReference type="Gene3D" id="2.30.42.10">
    <property type="match status" value="1"/>
</dbReference>
<feature type="transmembrane region" description="Helical" evidence="1">
    <location>
        <begin position="141"/>
        <end position="161"/>
    </location>
</feature>
<dbReference type="EMBL" id="JAEEGB010000012">
    <property type="protein sequence ID" value="MBI6873237.1"/>
    <property type="molecule type" value="Genomic_DNA"/>
</dbReference>
<evidence type="ECO:0000313" key="4">
    <source>
        <dbReference type="Proteomes" id="UP000622687"/>
    </source>
</evidence>
<dbReference type="PROSITE" id="PS50106">
    <property type="entry name" value="PDZ"/>
    <property type="match status" value="1"/>
</dbReference>
<dbReference type="InterPro" id="IPR001478">
    <property type="entry name" value="PDZ"/>
</dbReference>
<keyword evidence="4" id="KW-1185">Reference proteome</keyword>
<dbReference type="RefSeq" id="WP_178906913.1">
    <property type="nucleotide sequence ID" value="NZ_JAEEGB010000012.1"/>
</dbReference>
<reference evidence="3" key="1">
    <citation type="submission" date="2020-12" db="EMBL/GenBank/DDBJ databases">
        <title>Clostridium thailandense sp. nov., a novel acetogenic bacterium isolated from peat land soil in Thailand.</title>
        <authorList>
            <person name="Chaikitkaew S."/>
            <person name="Birkeland N.K."/>
        </authorList>
    </citation>
    <scope>NUCLEOTIDE SEQUENCE</scope>
    <source>
        <strain evidence="3">DSM 17425</strain>
    </source>
</reference>
<feature type="transmembrane region" description="Helical" evidence="1">
    <location>
        <begin position="259"/>
        <end position="280"/>
    </location>
</feature>
<accession>A0A934M3J0</accession>
<dbReference type="Pfam" id="PF17820">
    <property type="entry name" value="PDZ_6"/>
    <property type="match status" value="1"/>
</dbReference>
<gene>
    <name evidence="3" type="ORF">I6U51_11030</name>
</gene>
<feature type="domain" description="PDZ" evidence="2">
    <location>
        <begin position="315"/>
        <end position="376"/>
    </location>
</feature>
<dbReference type="AlphaFoldDB" id="A0A934M3J0"/>
<protein>
    <submittedName>
        <fullName evidence="3">PDZ domain-containing protein</fullName>
    </submittedName>
</protein>
<organism evidence="3 4">
    <name type="scientific">Clostridium aciditolerans</name>
    <dbReference type="NCBI Taxonomy" id="339861"/>
    <lineage>
        <taxon>Bacteria</taxon>
        <taxon>Bacillati</taxon>
        <taxon>Bacillota</taxon>
        <taxon>Clostridia</taxon>
        <taxon>Eubacteriales</taxon>
        <taxon>Clostridiaceae</taxon>
        <taxon>Clostridium</taxon>
    </lineage>
</organism>
<evidence type="ECO:0000256" key="1">
    <source>
        <dbReference type="SAM" id="Phobius"/>
    </source>
</evidence>
<dbReference type="SUPFAM" id="SSF50156">
    <property type="entry name" value="PDZ domain-like"/>
    <property type="match status" value="1"/>
</dbReference>
<dbReference type="InterPro" id="IPR036034">
    <property type="entry name" value="PDZ_sf"/>
</dbReference>
<keyword evidence="1" id="KW-1133">Transmembrane helix</keyword>
<sequence length="432" mass="48382">MNILMSTLRAVAYALTEPYLVTFLVILFFILYRKNKKTTIMQRMIIGERVNTPFELTISQIVIGIFAGAFASVIMSYLGIVFDESSSVDLIFLMSIIFMFFNPRFICFAYSGAALAFTSLMLSLVSSTFNIPNLDFLKIDVVSLMTLIAVLHFVEGILIIIDGKTGAIPVFTSRDEKIIGGFAFQRYWALPIAIFFMLHNNTAISTTWQVPLPTWWPLVKSSIPVEILKNAVVALIPFYGMVGYNSITFTKDKETKTLMSGSLMIVYSIALFGLAQAAVLNLPLKFLVVIFAPAAHEAIIAFQRYVEVKGEPKFISGEDGIMVLAVAPNSPANEMGIKCGDLLVEVNNKKIENEEKIAEAIRECSNFIWFKVKKVTGKFEQVSYNKLNDNKRLGIVFVPRGVPKDSMVVKLDETRFGEILDKIKNKDKDEDE</sequence>
<feature type="transmembrane region" description="Helical" evidence="1">
    <location>
        <begin position="12"/>
        <end position="32"/>
    </location>
</feature>
<evidence type="ECO:0000313" key="3">
    <source>
        <dbReference type="EMBL" id="MBI6873237.1"/>
    </source>
</evidence>
<keyword evidence="1" id="KW-0812">Transmembrane</keyword>
<dbReference type="SMART" id="SM00228">
    <property type="entry name" value="PDZ"/>
    <property type="match status" value="1"/>
</dbReference>
<dbReference type="Proteomes" id="UP000622687">
    <property type="component" value="Unassembled WGS sequence"/>
</dbReference>